<dbReference type="EMBL" id="CP046566">
    <property type="protein sequence ID" value="QGW28192.1"/>
    <property type="molecule type" value="Genomic_DNA"/>
</dbReference>
<accession>A0A6I6GMN6</accession>
<dbReference type="InterPro" id="IPR001296">
    <property type="entry name" value="Glyco_trans_1"/>
</dbReference>
<dbReference type="Proteomes" id="UP000426027">
    <property type="component" value="Chromosome"/>
</dbReference>
<reference evidence="4 5" key="1">
    <citation type="submission" date="2019-11" db="EMBL/GenBank/DDBJ databases">
        <authorList>
            <person name="Im W.T."/>
        </authorList>
    </citation>
    <scope>NUCLEOTIDE SEQUENCE [LARGE SCALE GENOMIC DNA]</scope>
    <source>
        <strain evidence="4 5">SB-02</strain>
    </source>
</reference>
<dbReference type="GO" id="GO:0016757">
    <property type="term" value="F:glycosyltransferase activity"/>
    <property type="evidence" value="ECO:0007669"/>
    <property type="project" value="InterPro"/>
</dbReference>
<gene>
    <name evidence="4" type="ORF">GLV81_08880</name>
</gene>
<dbReference type="CDD" id="cd03809">
    <property type="entry name" value="GT4_MtfB-like"/>
    <property type="match status" value="1"/>
</dbReference>
<evidence type="ECO:0000313" key="5">
    <source>
        <dbReference type="Proteomes" id="UP000426027"/>
    </source>
</evidence>
<dbReference type="GO" id="GO:0009103">
    <property type="term" value="P:lipopolysaccharide biosynthetic process"/>
    <property type="evidence" value="ECO:0007669"/>
    <property type="project" value="TreeGrafter"/>
</dbReference>
<keyword evidence="5" id="KW-1185">Reference proteome</keyword>
<dbReference type="SUPFAM" id="SSF53756">
    <property type="entry name" value="UDP-Glycosyltransferase/glycogen phosphorylase"/>
    <property type="match status" value="1"/>
</dbReference>
<feature type="domain" description="Glycosyltransferase subfamily 4-like N-terminal" evidence="3">
    <location>
        <begin position="16"/>
        <end position="171"/>
    </location>
</feature>
<dbReference type="Pfam" id="PF13439">
    <property type="entry name" value="Glyco_transf_4"/>
    <property type="match status" value="1"/>
</dbReference>
<dbReference type="PANTHER" id="PTHR46401">
    <property type="entry name" value="GLYCOSYLTRANSFERASE WBBK-RELATED"/>
    <property type="match status" value="1"/>
</dbReference>
<evidence type="ECO:0000259" key="2">
    <source>
        <dbReference type="Pfam" id="PF00534"/>
    </source>
</evidence>
<name>A0A6I6GMN6_9BACT</name>
<sequence length="381" mass="43103">MNIALDAKRAFVNDTGLGNYSRTLISSLAKDFPQHHYYLCTPKLGRLFQTTGSNMEVMLPQQPLHKMLPSAWRSRWVVGDLKKHNIQLYHGLSHEIPQGIAQSGIRSVVTMHDLIHERYPDQYPWLDRKIYTRKFRYACANADAIIAISQQTKQDLIDIYAADERKIHVCYQSCHPMYAQQANNEIKKAVREKYGLPQEYLLYVGSIIERKNLLNICKALHQAKDVTLPLVVIGRGKEYKAKVEAFIAGHQLGTRVIFLSYKQQANGRVGVDAEDFPAIYQMSSMLFYPSFFEGFGIPVLEGLYSRVPVITSNTSCLPEAGGDAAFYVDPSNPEDIAHQMRHILNDAALVQEHIIKGVAYAHQFSNEIAAASVHQVYSSLF</sequence>
<dbReference type="Gene3D" id="3.40.50.2000">
    <property type="entry name" value="Glycogen Phosphorylase B"/>
    <property type="match status" value="2"/>
</dbReference>
<dbReference type="Pfam" id="PF00534">
    <property type="entry name" value="Glycos_transf_1"/>
    <property type="match status" value="1"/>
</dbReference>
<evidence type="ECO:0000256" key="1">
    <source>
        <dbReference type="ARBA" id="ARBA00022679"/>
    </source>
</evidence>
<protein>
    <submittedName>
        <fullName evidence="4">Glycosyltransferase</fullName>
    </submittedName>
</protein>
<evidence type="ECO:0000259" key="3">
    <source>
        <dbReference type="Pfam" id="PF13439"/>
    </source>
</evidence>
<dbReference type="RefSeq" id="WP_157478549.1">
    <property type="nucleotide sequence ID" value="NZ_CP046566.1"/>
</dbReference>
<organism evidence="4 5">
    <name type="scientific">Phnomibacter ginsenosidimutans</name>
    <dbReference type="NCBI Taxonomy" id="2676868"/>
    <lineage>
        <taxon>Bacteria</taxon>
        <taxon>Pseudomonadati</taxon>
        <taxon>Bacteroidota</taxon>
        <taxon>Chitinophagia</taxon>
        <taxon>Chitinophagales</taxon>
        <taxon>Chitinophagaceae</taxon>
        <taxon>Phnomibacter</taxon>
    </lineage>
</organism>
<evidence type="ECO:0000313" key="4">
    <source>
        <dbReference type="EMBL" id="QGW28192.1"/>
    </source>
</evidence>
<dbReference type="KEGG" id="fls:GLV81_08880"/>
<dbReference type="PANTHER" id="PTHR46401:SF2">
    <property type="entry name" value="GLYCOSYLTRANSFERASE WBBK-RELATED"/>
    <property type="match status" value="1"/>
</dbReference>
<dbReference type="AlphaFoldDB" id="A0A6I6GMN6"/>
<feature type="domain" description="Glycosyl transferase family 1" evidence="2">
    <location>
        <begin position="191"/>
        <end position="349"/>
    </location>
</feature>
<dbReference type="InterPro" id="IPR028098">
    <property type="entry name" value="Glyco_trans_4-like_N"/>
</dbReference>
<proteinExistence type="predicted"/>
<keyword evidence="1 4" id="KW-0808">Transferase</keyword>